<evidence type="ECO:0000256" key="8">
    <source>
        <dbReference type="ARBA" id="ARBA00022840"/>
    </source>
</evidence>
<keyword evidence="9" id="KW-0289">Folate biosynthesis</keyword>
<evidence type="ECO:0000256" key="12">
    <source>
        <dbReference type="ARBA" id="ARBA00033413"/>
    </source>
</evidence>
<evidence type="ECO:0000256" key="7">
    <source>
        <dbReference type="ARBA" id="ARBA00022777"/>
    </source>
</evidence>
<evidence type="ECO:0000256" key="5">
    <source>
        <dbReference type="ARBA" id="ARBA00022679"/>
    </source>
</evidence>
<dbReference type="GO" id="GO:0005524">
    <property type="term" value="F:ATP binding"/>
    <property type="evidence" value="ECO:0007669"/>
    <property type="project" value="UniProtKB-KW"/>
</dbReference>
<keyword evidence="8" id="KW-0067">ATP-binding</keyword>
<proteinExistence type="inferred from homology"/>
<sequence length="155" mass="18230">MDRDVYFSLGANIGNRRQNIEDAIGMMNEAFGSKYLRLSSFVETDPWKFESEDKFLNCAVVYCLDLPCRQILKICKDIESRLGRECHAPEYDEDGKRIYRSRLIDIDILFYGFERINESDLIVPHHRIKERDFVMVPLREIADDGLVSEFADIFY</sequence>
<evidence type="ECO:0000256" key="3">
    <source>
        <dbReference type="ARBA" id="ARBA00013253"/>
    </source>
</evidence>
<gene>
    <name evidence="14" type="primary">folK</name>
    <name evidence="14" type="ORF">IAC08_06330</name>
</gene>
<comment type="function">
    <text evidence="10">Catalyzes the transfer of pyrophosphate from adenosine triphosphate (ATP) to 6-hydroxymethyl-7,8-dihydropterin, an enzymatic step in folate biosynthesis pathway.</text>
</comment>
<dbReference type="InterPro" id="IPR000550">
    <property type="entry name" value="Hppk"/>
</dbReference>
<evidence type="ECO:0000256" key="4">
    <source>
        <dbReference type="ARBA" id="ARBA00016218"/>
    </source>
</evidence>
<evidence type="ECO:0000256" key="11">
    <source>
        <dbReference type="ARBA" id="ARBA00029766"/>
    </source>
</evidence>
<name>A0A9D9N0L7_9BACT</name>
<comment type="pathway">
    <text evidence="1">Cofactor biosynthesis; tetrahydrofolate biosynthesis; 2-amino-4-hydroxy-6-hydroxymethyl-7,8-dihydropteridine diphosphate from 7,8-dihydroneopterin triphosphate: step 4/4.</text>
</comment>
<feature type="domain" description="7,8-dihydro-6-hydroxymethylpterin-pyrophosphokinase" evidence="13">
    <location>
        <begin position="6"/>
        <end position="142"/>
    </location>
</feature>
<evidence type="ECO:0000259" key="13">
    <source>
        <dbReference type="Pfam" id="PF01288"/>
    </source>
</evidence>
<evidence type="ECO:0000313" key="14">
    <source>
        <dbReference type="EMBL" id="MBO8456004.1"/>
    </source>
</evidence>
<protein>
    <recommendedName>
        <fullName evidence="4">2-amino-4-hydroxy-6-hydroxymethyldihydropteridine pyrophosphokinase</fullName>
        <ecNumber evidence="3">2.7.6.3</ecNumber>
    </recommendedName>
    <alternativeName>
        <fullName evidence="11">6-hydroxymethyl-7,8-dihydropterin pyrophosphokinase</fullName>
    </alternativeName>
    <alternativeName>
        <fullName evidence="12">7,8-dihydro-6-hydroxymethylpterin-pyrophosphokinase</fullName>
    </alternativeName>
</protein>
<evidence type="ECO:0000256" key="2">
    <source>
        <dbReference type="ARBA" id="ARBA00005810"/>
    </source>
</evidence>
<dbReference type="EC" id="2.7.6.3" evidence="3"/>
<comment type="caution">
    <text evidence="14">The sequence shown here is derived from an EMBL/GenBank/DDBJ whole genome shotgun (WGS) entry which is preliminary data.</text>
</comment>
<keyword evidence="6" id="KW-0547">Nucleotide-binding</keyword>
<dbReference type="GO" id="GO:0003848">
    <property type="term" value="F:2-amino-4-hydroxy-6-hydroxymethyldihydropteridine diphosphokinase activity"/>
    <property type="evidence" value="ECO:0007669"/>
    <property type="project" value="UniProtKB-EC"/>
</dbReference>
<organism evidence="14 15">
    <name type="scientific">Candidatus Cryptobacteroides intestinigallinarum</name>
    <dbReference type="NCBI Taxonomy" id="2840767"/>
    <lineage>
        <taxon>Bacteria</taxon>
        <taxon>Pseudomonadati</taxon>
        <taxon>Bacteroidota</taxon>
        <taxon>Bacteroidia</taxon>
        <taxon>Bacteroidales</taxon>
        <taxon>Candidatus Cryptobacteroides</taxon>
    </lineage>
</organism>
<reference evidence="14" key="1">
    <citation type="submission" date="2020-10" db="EMBL/GenBank/DDBJ databases">
        <authorList>
            <person name="Gilroy R."/>
        </authorList>
    </citation>
    <scope>NUCLEOTIDE SEQUENCE</scope>
    <source>
        <strain evidence="14">B1-3475</strain>
    </source>
</reference>
<dbReference type="CDD" id="cd00483">
    <property type="entry name" value="HPPK"/>
    <property type="match status" value="1"/>
</dbReference>
<dbReference type="GO" id="GO:0016301">
    <property type="term" value="F:kinase activity"/>
    <property type="evidence" value="ECO:0007669"/>
    <property type="project" value="UniProtKB-KW"/>
</dbReference>
<dbReference type="GO" id="GO:0046656">
    <property type="term" value="P:folic acid biosynthetic process"/>
    <property type="evidence" value="ECO:0007669"/>
    <property type="project" value="UniProtKB-KW"/>
</dbReference>
<dbReference type="Pfam" id="PF01288">
    <property type="entry name" value="HPPK"/>
    <property type="match status" value="1"/>
</dbReference>
<evidence type="ECO:0000256" key="10">
    <source>
        <dbReference type="ARBA" id="ARBA00029409"/>
    </source>
</evidence>
<dbReference type="Gene3D" id="3.30.70.560">
    <property type="entry name" value="7,8-Dihydro-6-hydroxymethylpterin-pyrophosphokinase HPPK"/>
    <property type="match status" value="1"/>
</dbReference>
<dbReference type="NCBIfam" id="TIGR01498">
    <property type="entry name" value="folK"/>
    <property type="match status" value="1"/>
</dbReference>
<dbReference type="SUPFAM" id="SSF55083">
    <property type="entry name" value="6-hydroxymethyl-7,8-dihydropterin pyrophosphokinase, HPPK"/>
    <property type="match status" value="1"/>
</dbReference>
<dbReference type="PANTHER" id="PTHR43071:SF1">
    <property type="entry name" value="2-AMINO-4-HYDROXY-6-HYDROXYMETHYLDIHYDROPTERIDINE PYROPHOSPHOKINASE"/>
    <property type="match status" value="1"/>
</dbReference>
<dbReference type="EMBL" id="JADIMK010000068">
    <property type="protein sequence ID" value="MBO8456004.1"/>
    <property type="molecule type" value="Genomic_DNA"/>
</dbReference>
<accession>A0A9D9N0L7</accession>
<reference evidence="14" key="2">
    <citation type="journal article" date="2021" name="PeerJ">
        <title>Extensive microbial diversity within the chicken gut microbiome revealed by metagenomics and culture.</title>
        <authorList>
            <person name="Gilroy R."/>
            <person name="Ravi A."/>
            <person name="Getino M."/>
            <person name="Pursley I."/>
            <person name="Horton D.L."/>
            <person name="Alikhan N.F."/>
            <person name="Baker D."/>
            <person name="Gharbi K."/>
            <person name="Hall N."/>
            <person name="Watson M."/>
            <person name="Adriaenssens E.M."/>
            <person name="Foster-Nyarko E."/>
            <person name="Jarju S."/>
            <person name="Secka A."/>
            <person name="Antonio M."/>
            <person name="Oren A."/>
            <person name="Chaudhuri R.R."/>
            <person name="La Ragione R."/>
            <person name="Hildebrand F."/>
            <person name="Pallen M.J."/>
        </authorList>
    </citation>
    <scope>NUCLEOTIDE SEQUENCE</scope>
    <source>
        <strain evidence="14">B1-3475</strain>
    </source>
</reference>
<evidence type="ECO:0000256" key="9">
    <source>
        <dbReference type="ARBA" id="ARBA00022909"/>
    </source>
</evidence>
<evidence type="ECO:0000256" key="1">
    <source>
        <dbReference type="ARBA" id="ARBA00005051"/>
    </source>
</evidence>
<dbReference type="PANTHER" id="PTHR43071">
    <property type="entry name" value="2-AMINO-4-HYDROXY-6-HYDROXYMETHYLDIHYDROPTERIDINE PYROPHOSPHOKINASE"/>
    <property type="match status" value="1"/>
</dbReference>
<dbReference type="Proteomes" id="UP000823617">
    <property type="component" value="Unassembled WGS sequence"/>
</dbReference>
<evidence type="ECO:0000313" key="15">
    <source>
        <dbReference type="Proteomes" id="UP000823617"/>
    </source>
</evidence>
<keyword evidence="5 14" id="KW-0808">Transferase</keyword>
<comment type="similarity">
    <text evidence="2">Belongs to the HPPK family.</text>
</comment>
<keyword evidence="7" id="KW-0418">Kinase</keyword>
<evidence type="ECO:0000256" key="6">
    <source>
        <dbReference type="ARBA" id="ARBA00022741"/>
    </source>
</evidence>
<dbReference type="InterPro" id="IPR035907">
    <property type="entry name" value="Hppk_sf"/>
</dbReference>
<dbReference type="AlphaFoldDB" id="A0A9D9N0L7"/>